<evidence type="ECO:0000313" key="3">
    <source>
        <dbReference type="Proteomes" id="UP000823521"/>
    </source>
</evidence>
<dbReference type="InterPro" id="IPR025159">
    <property type="entry name" value="AbiEi_N"/>
</dbReference>
<name>A0ABS3W0X6_MICEH</name>
<dbReference type="InterPro" id="IPR011335">
    <property type="entry name" value="Restrct_endonuc-II-like"/>
</dbReference>
<gene>
    <name evidence="2" type="ORF">GSF22_30330</name>
</gene>
<dbReference type="SUPFAM" id="SSF52980">
    <property type="entry name" value="Restriction endonuclease-like"/>
    <property type="match status" value="1"/>
</dbReference>
<sequence length="309" mass="33677">MDAMSILRRIAADQDGTVTLSQARAAGLTAHEVHRLCRSGRWRQLARAGYLVDADLHDDIPRRARIRAAVGSYGRGAVAVLDTAAELHQIAGLPTTGLIHLSVPGPAARPSRAAHPEVVVHQMVIDPGQMCQVGGIPVTGVLRTVADLVLRQDRYHSVALLDSALNRELLVPDDLALVPALIRGRRGAVAARKFLGEADGRAQSPLETRTRLRCVDGRVPPDELQLPVRDRDGHLLGLGDLGWWAPMVIAEADGRAAHDSPDAVFADRRRQNRLVNAGWTVLRFTWADTLRPDYIPYTVRQAIAAARVR</sequence>
<accession>A0ABS3W0X6</accession>
<keyword evidence="3" id="KW-1185">Reference proteome</keyword>
<proteinExistence type="predicted"/>
<dbReference type="Proteomes" id="UP000823521">
    <property type="component" value="Unassembled WGS sequence"/>
</dbReference>
<reference evidence="2 3" key="1">
    <citation type="submission" date="2019-12" db="EMBL/GenBank/DDBJ databases">
        <title>Whole genome sequencing of endophytic Actinobacterium Micromonospora sp. MPMI6T.</title>
        <authorList>
            <person name="Evv R."/>
            <person name="Podile A.R."/>
        </authorList>
    </citation>
    <scope>NUCLEOTIDE SEQUENCE [LARGE SCALE GENOMIC DNA]</scope>
    <source>
        <strain evidence="2 3">MPMI6</strain>
    </source>
</reference>
<feature type="domain" description="AbiEi antitoxin N-terminal" evidence="1">
    <location>
        <begin position="6"/>
        <end position="47"/>
    </location>
</feature>
<organism evidence="2 3">
    <name type="scientific">Micromonospora echinofusca</name>
    <dbReference type="NCBI Taxonomy" id="47858"/>
    <lineage>
        <taxon>Bacteria</taxon>
        <taxon>Bacillati</taxon>
        <taxon>Actinomycetota</taxon>
        <taxon>Actinomycetes</taxon>
        <taxon>Micromonosporales</taxon>
        <taxon>Micromonosporaceae</taxon>
        <taxon>Micromonospora</taxon>
    </lineage>
</organism>
<dbReference type="Gene3D" id="3.40.960.10">
    <property type="entry name" value="VSR Endonuclease"/>
    <property type="match status" value="1"/>
</dbReference>
<evidence type="ECO:0000259" key="1">
    <source>
        <dbReference type="Pfam" id="PF13338"/>
    </source>
</evidence>
<dbReference type="EMBL" id="WVUH01000438">
    <property type="protein sequence ID" value="MBO4210258.1"/>
    <property type="molecule type" value="Genomic_DNA"/>
</dbReference>
<evidence type="ECO:0000313" key="2">
    <source>
        <dbReference type="EMBL" id="MBO4210258.1"/>
    </source>
</evidence>
<protein>
    <recommendedName>
        <fullName evidence="1">AbiEi antitoxin N-terminal domain-containing protein</fullName>
    </recommendedName>
</protein>
<dbReference type="Pfam" id="PF13338">
    <property type="entry name" value="AbiEi_4"/>
    <property type="match status" value="1"/>
</dbReference>
<comment type="caution">
    <text evidence="2">The sequence shown here is derived from an EMBL/GenBank/DDBJ whole genome shotgun (WGS) entry which is preliminary data.</text>
</comment>